<evidence type="ECO:0000256" key="1">
    <source>
        <dbReference type="SAM" id="SignalP"/>
    </source>
</evidence>
<keyword evidence="3" id="KW-1185">Reference proteome</keyword>
<dbReference type="STRING" id="204669.Acid345_3078"/>
<accession>Q1IM21</accession>
<dbReference type="PANTHER" id="PTHR43881">
    <property type="entry name" value="GAMMA-GLUTAMYLTRANSPEPTIDASE (AFU_ORTHOLOGUE AFUA_4G13580)"/>
    <property type="match status" value="1"/>
</dbReference>
<sequence length="562" mass="60105">MRNKSLILAVLLLSLVPCVWPQATKAPFLSRHASIAAGSHGVVVSGKPAATAAGIKILQQGGNAADAGAATLLALSVTSVGAFCVGGEIPILVYSADQKSVKLLEGQGEAPRDPKAIAWYMKHGIPDGDVKAAAVPGTIDAIVTLLKLYGTKSFEEVVQPTLAILDAGGPTWYIDTGSGERIETGVHWQADLAVTYRKLVDSEKAAKGTRQQKLQAVSDRFYRGDIADALEAWYIEKGGFLRKQDLAAHKTPVVDPLKTTYRGYEVYKAGPLTQGPYLSQTLRLLEGFDLKKMGFNSADYIHTVIEAEKLALADRDEYYGDPNYAKVPMQLLLSDQYTNMRRELIDPKRASLELRPGDPYNMKATRPPTITGPWHGGTTVMCVTDKFGNVIAATPSGLSSTAGVAGRTGIIHGSRLSSLNTFAGTPNVIQAGKRPRITLSPTLLFRDNHPVMAISVAGGDQQDQAAIQVILDYVEFGMKPEEAFSAPRFSTTHFISSFSQERAELGSLSLPNALPEEVQADLRARGHVITMSREAVGGVALIGIDPKAKQATAVGPAAGEME</sequence>
<feature type="signal peptide" evidence="1">
    <location>
        <begin position="1"/>
        <end position="21"/>
    </location>
</feature>
<dbReference type="EnsemblBacteria" id="ABF42079">
    <property type="protein sequence ID" value="ABF42079"/>
    <property type="gene ID" value="Acid345_3078"/>
</dbReference>
<evidence type="ECO:0000313" key="2">
    <source>
        <dbReference type="EMBL" id="ABF42079.1"/>
    </source>
</evidence>
<dbReference type="SUPFAM" id="SSF56235">
    <property type="entry name" value="N-terminal nucleophile aminohydrolases (Ntn hydrolases)"/>
    <property type="match status" value="1"/>
</dbReference>
<dbReference type="AlphaFoldDB" id="Q1IM21"/>
<dbReference type="KEGG" id="aba:Acid345_3078"/>
<dbReference type="InterPro" id="IPR052896">
    <property type="entry name" value="GGT-like_enzyme"/>
</dbReference>
<dbReference type="InterPro" id="IPR029055">
    <property type="entry name" value="Ntn_hydrolases_N"/>
</dbReference>
<dbReference type="RefSeq" id="WP_011523878.1">
    <property type="nucleotide sequence ID" value="NC_008009.1"/>
</dbReference>
<gene>
    <name evidence="2" type="ordered locus">Acid345_3078</name>
</gene>
<protein>
    <submittedName>
        <fullName evidence="2">Gamma-glutamyltransferase 2</fullName>
    </submittedName>
</protein>
<name>Q1IM21_KORVE</name>
<dbReference type="HOGENOM" id="CLU_014813_3_2_0"/>
<dbReference type="Pfam" id="PF01019">
    <property type="entry name" value="G_glu_transpept"/>
    <property type="match status" value="1"/>
</dbReference>
<dbReference type="PANTHER" id="PTHR43881:SF1">
    <property type="entry name" value="GAMMA-GLUTAMYLTRANSPEPTIDASE (AFU_ORTHOLOGUE AFUA_4G13580)"/>
    <property type="match status" value="1"/>
</dbReference>
<dbReference type="Proteomes" id="UP000002432">
    <property type="component" value="Chromosome"/>
</dbReference>
<dbReference type="Gene3D" id="3.60.20.40">
    <property type="match status" value="1"/>
</dbReference>
<reference evidence="2 3" key="1">
    <citation type="journal article" date="2009" name="Appl. Environ. Microbiol.">
        <title>Three genomes from the phylum Acidobacteria provide insight into the lifestyles of these microorganisms in soils.</title>
        <authorList>
            <person name="Ward N.L."/>
            <person name="Challacombe J.F."/>
            <person name="Janssen P.H."/>
            <person name="Henrissat B."/>
            <person name="Coutinho P.M."/>
            <person name="Wu M."/>
            <person name="Xie G."/>
            <person name="Haft D.H."/>
            <person name="Sait M."/>
            <person name="Badger J."/>
            <person name="Barabote R.D."/>
            <person name="Bradley B."/>
            <person name="Brettin T.S."/>
            <person name="Brinkac L.M."/>
            <person name="Bruce D."/>
            <person name="Creasy T."/>
            <person name="Daugherty S.C."/>
            <person name="Davidsen T.M."/>
            <person name="DeBoy R.T."/>
            <person name="Detter J.C."/>
            <person name="Dodson R.J."/>
            <person name="Durkin A.S."/>
            <person name="Ganapathy A."/>
            <person name="Gwinn-Giglio M."/>
            <person name="Han C.S."/>
            <person name="Khouri H."/>
            <person name="Kiss H."/>
            <person name="Kothari S.P."/>
            <person name="Madupu R."/>
            <person name="Nelson K.E."/>
            <person name="Nelson W.C."/>
            <person name="Paulsen I."/>
            <person name="Penn K."/>
            <person name="Ren Q."/>
            <person name="Rosovitz M.J."/>
            <person name="Selengut J.D."/>
            <person name="Shrivastava S."/>
            <person name="Sullivan S.A."/>
            <person name="Tapia R."/>
            <person name="Thompson L.S."/>
            <person name="Watkins K.L."/>
            <person name="Yang Q."/>
            <person name="Yu C."/>
            <person name="Zafar N."/>
            <person name="Zhou L."/>
            <person name="Kuske C.R."/>
        </authorList>
    </citation>
    <scope>NUCLEOTIDE SEQUENCE [LARGE SCALE GENOMIC DNA]</scope>
    <source>
        <strain evidence="2 3">Ellin345</strain>
    </source>
</reference>
<keyword evidence="1" id="KW-0732">Signal</keyword>
<proteinExistence type="predicted"/>
<dbReference type="PRINTS" id="PR01210">
    <property type="entry name" value="GGTRANSPTASE"/>
</dbReference>
<dbReference type="OrthoDB" id="9781342at2"/>
<dbReference type="InterPro" id="IPR043137">
    <property type="entry name" value="GGT_ssub_C"/>
</dbReference>
<organism evidence="2 3">
    <name type="scientific">Koribacter versatilis (strain Ellin345)</name>
    <dbReference type="NCBI Taxonomy" id="204669"/>
    <lineage>
        <taxon>Bacteria</taxon>
        <taxon>Pseudomonadati</taxon>
        <taxon>Acidobacteriota</taxon>
        <taxon>Terriglobia</taxon>
        <taxon>Terriglobales</taxon>
        <taxon>Candidatus Korobacteraceae</taxon>
        <taxon>Candidatus Korobacter</taxon>
    </lineage>
</organism>
<dbReference type="EMBL" id="CP000360">
    <property type="protein sequence ID" value="ABF42079.1"/>
    <property type="molecule type" value="Genomic_DNA"/>
</dbReference>
<dbReference type="InterPro" id="IPR043138">
    <property type="entry name" value="GGT_lsub"/>
</dbReference>
<dbReference type="eggNOG" id="COG0405">
    <property type="taxonomic scope" value="Bacteria"/>
</dbReference>
<dbReference type="Gene3D" id="1.10.246.130">
    <property type="match status" value="1"/>
</dbReference>
<feature type="chain" id="PRO_5004190938" evidence="1">
    <location>
        <begin position="22"/>
        <end position="562"/>
    </location>
</feature>
<evidence type="ECO:0000313" key="3">
    <source>
        <dbReference type="Proteomes" id="UP000002432"/>
    </source>
</evidence>